<evidence type="ECO:0000313" key="2">
    <source>
        <dbReference type="EMBL" id="MDO7854846.1"/>
    </source>
</evidence>
<reference evidence="2" key="2">
    <citation type="submission" date="2023-07" db="EMBL/GenBank/DDBJ databases">
        <authorList>
            <person name="Yang W."/>
            <person name="Chen J."/>
            <person name="Ji P."/>
            <person name="Hu F."/>
        </authorList>
    </citation>
    <scope>NUCLEOTIDE SEQUENCE</scope>
    <source>
        <strain evidence="2">CRE-138-0111</strain>
    </source>
</reference>
<dbReference type="RefSeq" id="WP_129465787.1">
    <property type="nucleotide sequence ID" value="NZ_JARRYG010000003.1"/>
</dbReference>
<organism evidence="1 3">
    <name type="scientific">Providencia huashanensis</name>
    <dbReference type="NCBI Taxonomy" id="3037798"/>
    <lineage>
        <taxon>Bacteria</taxon>
        <taxon>Pseudomonadati</taxon>
        <taxon>Pseudomonadota</taxon>
        <taxon>Gammaproteobacteria</taxon>
        <taxon>Enterobacterales</taxon>
        <taxon>Morganellaceae</taxon>
        <taxon>Providencia</taxon>
    </lineage>
</organism>
<proteinExistence type="predicted"/>
<evidence type="ECO:0000313" key="3">
    <source>
        <dbReference type="Proteomes" id="UP001156701"/>
    </source>
</evidence>
<sequence>MSKNPSVIDGAKAMVADFMYQPQAASFKNVTFYSNGTSMKNKVIGHVCGEVFTFKDGSPYKYKRFIVQVAASKQGSCVYSFPLFDFEGEIMSENDFQKRWGDSCE</sequence>
<protein>
    <submittedName>
        <fullName evidence="1">Uncharacterized protein</fullName>
    </submittedName>
</protein>
<evidence type="ECO:0000313" key="1">
    <source>
        <dbReference type="EMBL" id="MDG4695508.1"/>
    </source>
</evidence>
<reference evidence="1" key="1">
    <citation type="submission" date="2023-03" db="EMBL/GenBank/DDBJ databases">
        <title>a new species belonging to Providencia genus.</title>
        <authorList>
            <person name="Yang W."/>
            <person name="Hu F."/>
            <person name="Shen S."/>
            <person name="Ding L."/>
            <person name="Yin D."/>
        </authorList>
    </citation>
    <scope>NUCLEOTIDE SEQUENCE</scope>
    <source>
        <strain evidence="1">CRE-3FA-0001</strain>
    </source>
</reference>
<dbReference type="Proteomes" id="UP001176478">
    <property type="component" value="Unassembled WGS sequence"/>
</dbReference>
<dbReference type="AlphaFoldDB" id="A0AA42JU09"/>
<dbReference type="Proteomes" id="UP001156701">
    <property type="component" value="Unassembled WGS sequence"/>
</dbReference>
<accession>A0AA42JU09</accession>
<dbReference type="EMBL" id="JAUQTG010000001">
    <property type="protein sequence ID" value="MDO7854846.1"/>
    <property type="molecule type" value="Genomic_DNA"/>
</dbReference>
<gene>
    <name evidence="1" type="ORF">P7V44_04560</name>
    <name evidence="2" type="ORF">Q5E86_00310</name>
</gene>
<dbReference type="EMBL" id="JARRYG010000003">
    <property type="protein sequence ID" value="MDG4695508.1"/>
    <property type="molecule type" value="Genomic_DNA"/>
</dbReference>
<name>A0AA42JU09_9GAMM</name>
<comment type="caution">
    <text evidence="1">The sequence shown here is derived from an EMBL/GenBank/DDBJ whole genome shotgun (WGS) entry which is preliminary data.</text>
</comment>
<evidence type="ECO:0000313" key="4">
    <source>
        <dbReference type="Proteomes" id="UP001176478"/>
    </source>
</evidence>
<reference evidence="2" key="3">
    <citation type="journal article" date="2024" name="Int. J. Antimicrob. Agents">
        <title>Identification of a novel Providencia species showing multi-drug-resistant in three patients with hospital-acquired infection.</title>
        <authorList>
            <person name="Yang W."/>
            <person name="Chen J."/>
            <person name="Yang F."/>
            <person name="Ji P."/>
            <person name="Shen S."/>
            <person name="Yin D."/>
            <person name="Hu F."/>
        </authorList>
    </citation>
    <scope>NUCLEOTIDE SEQUENCE</scope>
    <source>
        <strain evidence="2">CRE-138-0111</strain>
    </source>
</reference>
<keyword evidence="4" id="KW-1185">Reference proteome</keyword>